<keyword evidence="2" id="KW-0614">Plasmid</keyword>
<organism evidence="2 3">
    <name type="scientific">Yoonia vestfoldensis</name>
    <dbReference type="NCBI Taxonomy" id="245188"/>
    <lineage>
        <taxon>Bacteria</taxon>
        <taxon>Pseudomonadati</taxon>
        <taxon>Pseudomonadota</taxon>
        <taxon>Alphaproteobacteria</taxon>
        <taxon>Rhodobacterales</taxon>
        <taxon>Paracoccaceae</taxon>
        <taxon>Yoonia</taxon>
    </lineage>
</organism>
<evidence type="ECO:0000313" key="3">
    <source>
        <dbReference type="Proteomes" id="UP000195273"/>
    </source>
</evidence>
<protein>
    <submittedName>
        <fullName evidence="2">TerB-C domain protein</fullName>
    </submittedName>
</protein>
<name>A0A1Y0EIF8_9RHOB</name>
<gene>
    <name evidence="2" type="ORF">LOKVESSMR4R_04010</name>
</gene>
<geneLocation type="plasmid" evidence="2 3">
    <name>pSMR4r-1</name>
</geneLocation>
<dbReference type="AlphaFoldDB" id="A0A1Y0EIF8"/>
<accession>A0A1Y0EIF8</accession>
<dbReference type="KEGG" id="lvs:LOKVESSMR4R_04010"/>
<proteinExistence type="predicted"/>
<dbReference type="EMBL" id="CP021432">
    <property type="protein sequence ID" value="ARU03230.1"/>
    <property type="molecule type" value="Genomic_DNA"/>
</dbReference>
<keyword evidence="3" id="KW-1185">Reference proteome</keyword>
<sequence>MFYSPVNPGRFSVIQSEEVASIEKVYKALGLDPSLAYSDLHAGEIADAPRTVRAAQPGNSGEAIPELQKATGPVLDASRIAAIRSDTARVSSVLGQIFEAEEEAVEGGDSKDLTLFAGLDAKHGALLSDLVGQENWTEDAFQQLCGKHGLMSSGALEAVNEWAFEAYDEALLDEYDGYDVSPEIADAVKQILEGEGRHV</sequence>
<reference evidence="2 3" key="1">
    <citation type="submission" date="2017-05" db="EMBL/GenBank/DDBJ databases">
        <title>Genome Sequence of Loktanella vestfoldensis Strain SMR4r Isolated from a Culture of the Diatom Skeletonema marinoi.</title>
        <authorList>
            <person name="Topel M."/>
            <person name="Pinder M.I.M."/>
            <person name="Johansson O.N."/>
            <person name="Kourtchenko O."/>
            <person name="Godhe A."/>
            <person name="Clarke A.K."/>
        </authorList>
    </citation>
    <scope>NUCLEOTIDE SEQUENCE [LARGE SCALE GENOMIC DNA]</scope>
    <source>
        <strain evidence="2 3">SMR4r</strain>
        <plasmid evidence="2 3">pSMR4r-1</plasmid>
    </source>
</reference>
<dbReference type="InterPro" id="IPR028932">
    <property type="entry name" value="TerB-C"/>
</dbReference>
<dbReference type="Pfam" id="PF15615">
    <property type="entry name" value="TerB_C"/>
    <property type="match status" value="1"/>
</dbReference>
<evidence type="ECO:0000259" key="1">
    <source>
        <dbReference type="Pfam" id="PF15615"/>
    </source>
</evidence>
<dbReference type="RefSeq" id="WP_087213770.1">
    <property type="nucleotide sequence ID" value="NZ_CP021432.1"/>
</dbReference>
<feature type="domain" description="TerB-C" evidence="1">
    <location>
        <begin position="72"/>
        <end position="188"/>
    </location>
</feature>
<dbReference type="Proteomes" id="UP000195273">
    <property type="component" value="Plasmid pSMR4r-1"/>
</dbReference>
<evidence type="ECO:0000313" key="2">
    <source>
        <dbReference type="EMBL" id="ARU03230.1"/>
    </source>
</evidence>